<evidence type="ECO:0000313" key="1">
    <source>
        <dbReference type="EMBL" id="KAI3677850.1"/>
    </source>
</evidence>
<dbReference type="Proteomes" id="UP001055879">
    <property type="component" value="Linkage Group LG14"/>
</dbReference>
<sequence>MWCIKRFYTINKGFRAEFKELRLKQVIVSTLIELNSTCGYNTGYGNGGASYQQGIQEGGGVRQRKRSITADQSVRFAFVEGAFEIGALKDQSTKITDSSLTKDLQASTSAGPSNSKLVEQFLGMGFREQWVTKAIEKNGEGDHESILETLFTYQICKFYQTTFVYDSCHPTHLNSPQQQRVNNYDLSSDYDESLLDDFSDSDSWPGSELRSGFNSDGKMCVCYIELVMCAIAIAIVCPSASIADLIDFILAAQNAKTEPVFFEDELVSRVVTETDTFYAVAYKGMRARKRRISYAKSRTLDPILRPLVERDSETLQSLLPEIPLWVKNPYFDRVDWLNKQYARLQSPLLLHKYKIDPVEFETLTLGSLLPTFQGSRSSPSVQQTVSASSVVMAVRGYGTAVHPHKSQDALSYVKPVNFNVYLINKVIIRSRRKLISSLLFSFEGNIGHE</sequence>
<gene>
    <name evidence="1" type="ORF">L6452_37121</name>
</gene>
<evidence type="ECO:0000313" key="2">
    <source>
        <dbReference type="Proteomes" id="UP001055879"/>
    </source>
</evidence>
<reference evidence="1 2" key="2">
    <citation type="journal article" date="2022" name="Mol. Ecol. Resour.">
        <title>The genomes of chicory, endive, great burdock and yacon provide insights into Asteraceae paleo-polyploidization history and plant inulin production.</title>
        <authorList>
            <person name="Fan W."/>
            <person name="Wang S."/>
            <person name="Wang H."/>
            <person name="Wang A."/>
            <person name="Jiang F."/>
            <person name="Liu H."/>
            <person name="Zhao H."/>
            <person name="Xu D."/>
            <person name="Zhang Y."/>
        </authorList>
    </citation>
    <scope>NUCLEOTIDE SEQUENCE [LARGE SCALE GENOMIC DNA]</scope>
    <source>
        <strain evidence="2">cv. Niubang</strain>
    </source>
</reference>
<accession>A0ACB8Y344</accession>
<dbReference type="EMBL" id="CM042060">
    <property type="protein sequence ID" value="KAI3677850.1"/>
    <property type="molecule type" value="Genomic_DNA"/>
</dbReference>
<protein>
    <submittedName>
        <fullName evidence="1">Uncharacterized protein</fullName>
    </submittedName>
</protein>
<name>A0ACB8Y344_ARCLA</name>
<proteinExistence type="predicted"/>
<organism evidence="1 2">
    <name type="scientific">Arctium lappa</name>
    <name type="common">Greater burdock</name>
    <name type="synonym">Lappa major</name>
    <dbReference type="NCBI Taxonomy" id="4217"/>
    <lineage>
        <taxon>Eukaryota</taxon>
        <taxon>Viridiplantae</taxon>
        <taxon>Streptophyta</taxon>
        <taxon>Embryophyta</taxon>
        <taxon>Tracheophyta</taxon>
        <taxon>Spermatophyta</taxon>
        <taxon>Magnoliopsida</taxon>
        <taxon>eudicotyledons</taxon>
        <taxon>Gunneridae</taxon>
        <taxon>Pentapetalae</taxon>
        <taxon>asterids</taxon>
        <taxon>campanulids</taxon>
        <taxon>Asterales</taxon>
        <taxon>Asteraceae</taxon>
        <taxon>Carduoideae</taxon>
        <taxon>Cardueae</taxon>
        <taxon>Arctiinae</taxon>
        <taxon>Arctium</taxon>
    </lineage>
</organism>
<comment type="caution">
    <text evidence="1">The sequence shown here is derived from an EMBL/GenBank/DDBJ whole genome shotgun (WGS) entry which is preliminary data.</text>
</comment>
<keyword evidence="2" id="KW-1185">Reference proteome</keyword>
<reference evidence="2" key="1">
    <citation type="journal article" date="2022" name="Mol. Ecol. Resour.">
        <title>The genomes of chicory, endive, great burdock and yacon provide insights into Asteraceae palaeo-polyploidization history and plant inulin production.</title>
        <authorList>
            <person name="Fan W."/>
            <person name="Wang S."/>
            <person name="Wang H."/>
            <person name="Wang A."/>
            <person name="Jiang F."/>
            <person name="Liu H."/>
            <person name="Zhao H."/>
            <person name="Xu D."/>
            <person name="Zhang Y."/>
        </authorList>
    </citation>
    <scope>NUCLEOTIDE SEQUENCE [LARGE SCALE GENOMIC DNA]</scope>
    <source>
        <strain evidence="2">cv. Niubang</strain>
    </source>
</reference>